<feature type="region of interest" description="Disordered" evidence="1">
    <location>
        <begin position="379"/>
        <end position="428"/>
    </location>
</feature>
<comment type="caution">
    <text evidence="2">The sequence shown here is derived from an EMBL/GenBank/DDBJ whole genome shotgun (WGS) entry which is preliminary data.</text>
</comment>
<dbReference type="Proteomes" id="UP001174694">
    <property type="component" value="Unassembled WGS sequence"/>
</dbReference>
<dbReference type="EMBL" id="JANBVO010000018">
    <property type="protein sequence ID" value="KAJ9143748.1"/>
    <property type="molecule type" value="Genomic_DNA"/>
</dbReference>
<organism evidence="2 3">
    <name type="scientific">Pleurostoma richardsiae</name>
    <dbReference type="NCBI Taxonomy" id="41990"/>
    <lineage>
        <taxon>Eukaryota</taxon>
        <taxon>Fungi</taxon>
        <taxon>Dikarya</taxon>
        <taxon>Ascomycota</taxon>
        <taxon>Pezizomycotina</taxon>
        <taxon>Sordariomycetes</taxon>
        <taxon>Sordariomycetidae</taxon>
        <taxon>Calosphaeriales</taxon>
        <taxon>Pleurostomataceae</taxon>
        <taxon>Pleurostoma</taxon>
    </lineage>
</organism>
<keyword evidence="2" id="KW-0418">Kinase</keyword>
<keyword evidence="3" id="KW-1185">Reference proteome</keyword>
<dbReference type="AlphaFoldDB" id="A0AA38RQZ4"/>
<feature type="region of interest" description="Disordered" evidence="1">
    <location>
        <begin position="90"/>
        <end position="144"/>
    </location>
</feature>
<evidence type="ECO:0000313" key="2">
    <source>
        <dbReference type="EMBL" id="KAJ9143748.1"/>
    </source>
</evidence>
<feature type="compositionally biased region" description="Polar residues" evidence="1">
    <location>
        <begin position="90"/>
        <end position="106"/>
    </location>
</feature>
<keyword evidence="2" id="KW-0808">Transferase</keyword>
<reference evidence="2" key="1">
    <citation type="submission" date="2022-07" db="EMBL/GenBank/DDBJ databases">
        <title>Fungi with potential for degradation of polypropylene.</title>
        <authorList>
            <person name="Gostincar C."/>
        </authorList>
    </citation>
    <scope>NUCLEOTIDE SEQUENCE</scope>
    <source>
        <strain evidence="2">EXF-13308</strain>
    </source>
</reference>
<sequence>MAAIARQPFAPLDGARLQNLTSLKNRQNAIASPAPVKRKAADLVDLDDSENVDPVLFSKRSKGTDSFGKDSSKASFVLTKATSIPSFPSKDALSSLTSPVKTTTSFPHPRAILNPRSPAGKLNTNIAKSSPLSAPAGRSPTRGSRRIGILSKTRRRTASPFTRVDPPTFNLSPAPFSLNAALKGTVASYASPRASVSSSVAANPLPDLDESDLKSSWFFDIHEDTPEQEMTNLLQHSTCTLDISSDEESELRARRERAEGRDKENIPPVDDISQTSSRAVRGCVASMEYEKQRDPLGDLNVEEFYAEGCDSSTVIIIPADEEDGLPQQHEEQPPAPLESEPAVPSAVHSAPEPALEQLPVSTSLDADVDALMGCTESPKKAAVLEPMEGTGETFDLWESGSARDEDDGAPTPVPASPCSDTTEILGEC</sequence>
<evidence type="ECO:0000313" key="3">
    <source>
        <dbReference type="Proteomes" id="UP001174694"/>
    </source>
</evidence>
<evidence type="ECO:0000256" key="1">
    <source>
        <dbReference type="SAM" id="MobiDB-lite"/>
    </source>
</evidence>
<name>A0AA38RQZ4_9PEZI</name>
<gene>
    <name evidence="2" type="ORF">NKR23_g6426</name>
</gene>
<feature type="region of interest" description="Disordered" evidence="1">
    <location>
        <begin position="244"/>
        <end position="272"/>
    </location>
</feature>
<feature type="region of interest" description="Disordered" evidence="1">
    <location>
        <begin position="325"/>
        <end position="354"/>
    </location>
</feature>
<feature type="compositionally biased region" description="Polar residues" evidence="1">
    <location>
        <begin position="122"/>
        <end position="132"/>
    </location>
</feature>
<accession>A0AA38RQZ4</accession>
<dbReference type="GO" id="GO:0016301">
    <property type="term" value="F:kinase activity"/>
    <property type="evidence" value="ECO:0007669"/>
    <property type="project" value="UniProtKB-KW"/>
</dbReference>
<proteinExistence type="predicted"/>
<protein>
    <submittedName>
        <fullName evidence="2">Thymidylate kinase</fullName>
    </submittedName>
</protein>
<feature type="compositionally biased region" description="Basic and acidic residues" evidence="1">
    <location>
        <begin position="250"/>
        <end position="265"/>
    </location>
</feature>